<reference evidence="3" key="1">
    <citation type="submission" date="2011-05" db="EMBL/GenBank/DDBJ databases">
        <title>Complete sequence of Desulfotomaculum ruminis DSM 2154.</title>
        <authorList>
            <person name="Lucas S."/>
            <person name="Copeland A."/>
            <person name="Lapidus A."/>
            <person name="Cheng J.-F."/>
            <person name="Goodwin L."/>
            <person name="Pitluck S."/>
            <person name="Lu M."/>
            <person name="Detter J.C."/>
            <person name="Han C."/>
            <person name="Tapia R."/>
            <person name="Land M."/>
            <person name="Hauser L."/>
            <person name="Kyrpides N."/>
            <person name="Ivanova N."/>
            <person name="Mikhailova N."/>
            <person name="Pagani I."/>
            <person name="Stams A.J.M."/>
            <person name="Plugge C.M."/>
            <person name="Muyzer G."/>
            <person name="Kuever J."/>
            <person name="Parshina S.N."/>
            <person name="Ivanova A.E."/>
            <person name="Nazina T.N."/>
            <person name="Brambilla E."/>
            <person name="Spring S."/>
            <person name="Klenk H.-P."/>
            <person name="Woyke T."/>
        </authorList>
    </citation>
    <scope>NUCLEOTIDE SEQUENCE [LARGE SCALE GENOMIC DNA]</scope>
    <source>
        <strain evidence="3">ATCC 23193 / DSM 2154 / NCIB 8452 / DL</strain>
    </source>
</reference>
<sequence>MEKVIVLDLKLKFGQTEDVIHPVLLKDDRNMVLVDCGYTGFLPVIEQAMAEKNLSCSELTHILITHQDHDHMGALSELKQKYPKIQVVASDKESPYISGKFKSLRLEQAEAMQPNLPEEQKPFGLAFCNILKNVRPVEVDLEVRDGDVLDWCGGCTILGTPGHTPGHIAVYINKKKVLITGDAAALENGELVIANPQFTLDIKEAEESLRKIINYGAKEMICYHGGIFIS</sequence>
<dbReference type="InterPro" id="IPR001279">
    <property type="entry name" value="Metallo-B-lactamas"/>
</dbReference>
<dbReference type="PANTHER" id="PTHR42951">
    <property type="entry name" value="METALLO-BETA-LACTAMASE DOMAIN-CONTAINING"/>
    <property type="match status" value="1"/>
</dbReference>
<dbReference type="SUPFAM" id="SSF56281">
    <property type="entry name" value="Metallo-hydrolase/oxidoreductase"/>
    <property type="match status" value="1"/>
</dbReference>
<evidence type="ECO:0000259" key="1">
    <source>
        <dbReference type="SMART" id="SM00849"/>
    </source>
</evidence>
<proteinExistence type="predicted"/>
<dbReference type="InterPro" id="IPR050855">
    <property type="entry name" value="NDM-1-like"/>
</dbReference>
<name>F6DQZ5_DESRL</name>
<reference evidence="2 3" key="2">
    <citation type="journal article" date="2012" name="Stand. Genomic Sci.">
        <title>Complete genome sequence of the sulfate-reducing firmicute Desulfotomaculum ruminis type strain (DL(T)).</title>
        <authorList>
            <person name="Spring S."/>
            <person name="Visser M."/>
            <person name="Lu M."/>
            <person name="Copeland A."/>
            <person name="Lapidus A."/>
            <person name="Lucas S."/>
            <person name="Cheng J.F."/>
            <person name="Han C."/>
            <person name="Tapia R."/>
            <person name="Goodwin L.A."/>
            <person name="Pitluck S."/>
            <person name="Ivanova N."/>
            <person name="Land M."/>
            <person name="Hauser L."/>
            <person name="Larimer F."/>
            <person name="Rohde M."/>
            <person name="Goker M."/>
            <person name="Detter J.C."/>
            <person name="Kyrpides N.C."/>
            <person name="Woyke T."/>
            <person name="Schaap P.J."/>
            <person name="Plugge C.M."/>
            <person name="Muyzer G."/>
            <person name="Kuever J."/>
            <person name="Pereira I.A."/>
            <person name="Parshina S.N."/>
            <person name="Bernier-Latmani R."/>
            <person name="Stams A.J."/>
            <person name="Klenk H.P."/>
        </authorList>
    </citation>
    <scope>NUCLEOTIDE SEQUENCE [LARGE SCALE GENOMIC DNA]</scope>
    <source>
        <strain evidence="3">ATCC 23193 / DSM 2154 / NCIB 8452 / DL</strain>
    </source>
</reference>
<protein>
    <submittedName>
        <fullName evidence="2">Beta-lactamase domain-containing protein</fullName>
    </submittedName>
</protein>
<dbReference type="RefSeq" id="WP_013841483.1">
    <property type="nucleotide sequence ID" value="NC_015589.1"/>
</dbReference>
<dbReference type="InterPro" id="IPR036866">
    <property type="entry name" value="RibonucZ/Hydroxyglut_hydro"/>
</dbReference>
<dbReference type="Gene3D" id="3.60.15.10">
    <property type="entry name" value="Ribonuclease Z/Hydroxyacylglutathione hydrolase-like"/>
    <property type="match status" value="1"/>
</dbReference>
<dbReference type="HOGENOM" id="CLU_030571_2_1_9"/>
<evidence type="ECO:0000313" key="3">
    <source>
        <dbReference type="Proteomes" id="UP000009234"/>
    </source>
</evidence>
<dbReference type="EMBL" id="CP002780">
    <property type="protein sequence ID" value="AEG59714.1"/>
    <property type="molecule type" value="Genomic_DNA"/>
</dbReference>
<dbReference type="Pfam" id="PF00753">
    <property type="entry name" value="Lactamase_B"/>
    <property type="match status" value="1"/>
</dbReference>
<dbReference type="SMART" id="SM00849">
    <property type="entry name" value="Lactamase_B"/>
    <property type="match status" value="1"/>
</dbReference>
<dbReference type="AlphaFoldDB" id="F6DQZ5"/>
<dbReference type="KEGG" id="dru:Desru_1448"/>
<keyword evidence="3" id="KW-1185">Reference proteome</keyword>
<evidence type="ECO:0000313" key="2">
    <source>
        <dbReference type="EMBL" id="AEG59714.1"/>
    </source>
</evidence>
<dbReference type="PANTHER" id="PTHR42951:SF15">
    <property type="entry name" value="METALLO-BETA-LACTAMASE SUPERFAMILY PROTEIN"/>
    <property type="match status" value="1"/>
</dbReference>
<accession>F6DQZ5</accession>
<organism evidence="2 3">
    <name type="scientific">Desulforamulus ruminis (strain ATCC 23193 / DSM 2154 / NCIMB 8452 / DL)</name>
    <name type="common">Desulfotomaculum ruminis</name>
    <dbReference type="NCBI Taxonomy" id="696281"/>
    <lineage>
        <taxon>Bacteria</taxon>
        <taxon>Bacillati</taxon>
        <taxon>Bacillota</taxon>
        <taxon>Clostridia</taxon>
        <taxon>Eubacteriales</taxon>
        <taxon>Peptococcaceae</taxon>
        <taxon>Desulforamulus</taxon>
    </lineage>
</organism>
<dbReference type="Proteomes" id="UP000009234">
    <property type="component" value="Chromosome"/>
</dbReference>
<dbReference type="OrthoDB" id="9761531at2"/>
<dbReference type="CDD" id="cd07721">
    <property type="entry name" value="yflN-like_MBL-fold"/>
    <property type="match status" value="1"/>
</dbReference>
<feature type="domain" description="Metallo-beta-lactamase" evidence="1">
    <location>
        <begin position="19"/>
        <end position="224"/>
    </location>
</feature>
<dbReference type="eggNOG" id="COG0491">
    <property type="taxonomic scope" value="Bacteria"/>
</dbReference>
<gene>
    <name evidence="2" type="ordered locus">Desru_1448</name>
</gene>
<dbReference type="STRING" id="696281.Desru_1448"/>